<feature type="chain" id="PRO_5039619178" evidence="6">
    <location>
        <begin position="27"/>
        <end position="505"/>
    </location>
</feature>
<dbReference type="InterPro" id="IPR050490">
    <property type="entry name" value="Bact_solute-bd_prot1"/>
</dbReference>
<keyword evidence="8" id="KW-1185">Reference proteome</keyword>
<dbReference type="AlphaFoldDB" id="A0A4R2BEX6"/>
<evidence type="ECO:0000313" key="7">
    <source>
        <dbReference type="EMBL" id="TCN25346.1"/>
    </source>
</evidence>
<dbReference type="Gene3D" id="3.40.190.10">
    <property type="entry name" value="Periplasmic binding protein-like II"/>
    <property type="match status" value="2"/>
</dbReference>
<dbReference type="Pfam" id="PF01547">
    <property type="entry name" value="SBP_bac_1"/>
    <property type="match status" value="1"/>
</dbReference>
<evidence type="ECO:0000256" key="1">
    <source>
        <dbReference type="ARBA" id="ARBA00022475"/>
    </source>
</evidence>
<dbReference type="PANTHER" id="PTHR43649">
    <property type="entry name" value="ARABINOSE-BINDING PROTEIN-RELATED"/>
    <property type="match status" value="1"/>
</dbReference>
<protein>
    <submittedName>
        <fullName evidence="7">Putative aldouronate transport system substrate-binding protein</fullName>
    </submittedName>
</protein>
<dbReference type="EMBL" id="SLVV01000005">
    <property type="protein sequence ID" value="TCN25346.1"/>
    <property type="molecule type" value="Genomic_DNA"/>
</dbReference>
<gene>
    <name evidence="7" type="ORF">EV146_1051</name>
</gene>
<evidence type="ECO:0000256" key="6">
    <source>
        <dbReference type="SAM" id="SignalP"/>
    </source>
</evidence>
<dbReference type="SUPFAM" id="SSF53850">
    <property type="entry name" value="Periplasmic binding protein-like II"/>
    <property type="match status" value="1"/>
</dbReference>
<dbReference type="PANTHER" id="PTHR43649:SF33">
    <property type="entry name" value="POLYGALACTURONAN_RHAMNOGALACTURONAN-BINDING PROTEIN YTCQ"/>
    <property type="match status" value="1"/>
</dbReference>
<evidence type="ECO:0000256" key="4">
    <source>
        <dbReference type="ARBA" id="ARBA00023139"/>
    </source>
</evidence>
<keyword evidence="5" id="KW-0449">Lipoprotein</keyword>
<dbReference type="PROSITE" id="PS51257">
    <property type="entry name" value="PROKAR_LIPOPROTEIN"/>
    <property type="match status" value="1"/>
</dbReference>
<keyword evidence="4" id="KW-0564">Palmitate</keyword>
<name>A0A4R2BEX6_9BACI</name>
<dbReference type="RefSeq" id="WP_132004942.1">
    <property type="nucleotide sequence ID" value="NZ_JABUHM010000003.1"/>
</dbReference>
<evidence type="ECO:0000256" key="5">
    <source>
        <dbReference type="ARBA" id="ARBA00023288"/>
    </source>
</evidence>
<evidence type="ECO:0000256" key="3">
    <source>
        <dbReference type="ARBA" id="ARBA00023136"/>
    </source>
</evidence>
<accession>A0A4R2BEX6</accession>
<dbReference type="CDD" id="cd13580">
    <property type="entry name" value="PBP2_AlgQ_like_1"/>
    <property type="match status" value="1"/>
</dbReference>
<keyword evidence="3" id="KW-0472">Membrane</keyword>
<keyword evidence="1" id="KW-1003">Cell membrane</keyword>
<reference evidence="7 8" key="1">
    <citation type="journal article" date="2015" name="Stand. Genomic Sci.">
        <title>Genomic Encyclopedia of Bacterial and Archaeal Type Strains, Phase III: the genomes of soil and plant-associated and newly described type strains.</title>
        <authorList>
            <person name="Whitman W.B."/>
            <person name="Woyke T."/>
            <person name="Klenk H.P."/>
            <person name="Zhou Y."/>
            <person name="Lilburn T.G."/>
            <person name="Beck B.J."/>
            <person name="De Vos P."/>
            <person name="Vandamme P."/>
            <person name="Eisen J.A."/>
            <person name="Garrity G."/>
            <person name="Hugenholtz P."/>
            <person name="Kyrpides N.C."/>
        </authorList>
    </citation>
    <scope>NUCLEOTIDE SEQUENCE [LARGE SCALE GENOMIC DNA]</scope>
    <source>
        <strain evidence="7 8">CV53</strain>
    </source>
</reference>
<dbReference type="InterPro" id="IPR006059">
    <property type="entry name" value="SBP"/>
</dbReference>
<keyword evidence="2 6" id="KW-0732">Signal</keyword>
<comment type="caution">
    <text evidence="7">The sequence shown here is derived from an EMBL/GenBank/DDBJ whole genome shotgun (WGS) entry which is preliminary data.</text>
</comment>
<feature type="signal peptide" evidence="6">
    <location>
        <begin position="1"/>
        <end position="26"/>
    </location>
</feature>
<dbReference type="Proteomes" id="UP000295689">
    <property type="component" value="Unassembled WGS sequence"/>
</dbReference>
<sequence length="505" mass="55862">MKKSRKTIRQKVAVPIVCTALLTTMAACNTSVAKNEGNSSQASKQAITIMTTSYTTPTLNDSSPALKALEEYTDTDIDIKWVPSTSYEEKFNVTLASTNLPDIILAPGKTPSFVKAVKDGAFWELGPYLKDYKNLSQANPIILENSSINGKTYGIYRGRPLGRFAVSIRKDWLEAVGMETPKTIDELRAVLKAFKNEDPDGNGKNDTTGIVSDKAGVAWDMMQIWFGAPNKWGVDANGELVPDFKTKEYMEALKFFRELYSEGLIDEDFAVVDEASPEIVNGVGGVYFGVADEGHRIAEKIVAIDPKNTDSIDVFSQIEGPEGIHTLPTSGYSGMLAISKTNVKTEKELKKVLTFLDKLNDEDGQILGYNGIEGKHYEFVDGKFTIIDPTNAGLTSEYQDLNQFQMFIPEERSLKVEPTPLRKKENDLMKANEELVVSNPAESLISGVYAQKGPQLDNIIKDARIKYIVGQIDEKGFQDAVELWHKSGGDDYIAEINKLYKAAKK</sequence>
<evidence type="ECO:0000256" key="2">
    <source>
        <dbReference type="ARBA" id="ARBA00022729"/>
    </source>
</evidence>
<organism evidence="7 8">
    <name type="scientific">Mesobacillus foraminis</name>
    <dbReference type="NCBI Taxonomy" id="279826"/>
    <lineage>
        <taxon>Bacteria</taxon>
        <taxon>Bacillati</taxon>
        <taxon>Bacillota</taxon>
        <taxon>Bacilli</taxon>
        <taxon>Bacillales</taxon>
        <taxon>Bacillaceae</taxon>
        <taxon>Mesobacillus</taxon>
    </lineage>
</organism>
<proteinExistence type="predicted"/>
<evidence type="ECO:0000313" key="8">
    <source>
        <dbReference type="Proteomes" id="UP000295689"/>
    </source>
</evidence>